<sequence>MISYVKAFKQWLEAHSLADGYVVQLYQWEDTQKAKPVIVIQPNSGSPQVSDLSSEHYLLISLVAGKNSGYTIEERARAIMSKILVEPFASFGYIESMGGLPAPIFTEDNRMIFRLPLRIISTNQEE</sequence>
<evidence type="ECO:0000313" key="7">
    <source>
        <dbReference type="Proteomes" id="UP000315164"/>
    </source>
</evidence>
<gene>
    <name evidence="4" type="ORF">FEA53_12725</name>
    <name evidence="3" type="ORF">FEB89_11390</name>
    <name evidence="1" type="ORF">NCTC10638_02630</name>
    <name evidence="2" type="ORF">NCTC9380_02858</name>
</gene>
<evidence type="ECO:0000313" key="5">
    <source>
        <dbReference type="Proteomes" id="UP000254031"/>
    </source>
</evidence>
<dbReference type="OrthoDB" id="6580129at2"/>
<protein>
    <recommendedName>
        <fullName evidence="9">Phage protein</fullName>
    </recommendedName>
</protein>
<reference evidence="5 6" key="1">
    <citation type="submission" date="2018-06" db="EMBL/GenBank/DDBJ databases">
        <authorList>
            <consortium name="Pathogen Informatics"/>
            <person name="Doyle S."/>
        </authorList>
    </citation>
    <scope>NUCLEOTIDE SEQUENCE [LARGE SCALE GENOMIC DNA]</scope>
    <source>
        <strain evidence="1 6">NCTC10638</strain>
        <strain evidence="2 5">NCTC9380</strain>
    </source>
</reference>
<evidence type="ECO:0008006" key="9">
    <source>
        <dbReference type="Google" id="ProtNLM"/>
    </source>
</evidence>
<reference evidence="7 8" key="2">
    <citation type="journal article" date="2019" name="Vet. Microbiol.">
        <title>Genetic characterization of susceptible and multi-drug resistant Mannheimia haemolytica isolated from high-risk stocker calves prior to and after antimicrobial metaphylaxis.</title>
        <authorList>
            <person name="Snyder E.R."/>
            <person name="Alvarez-Narvaez S."/>
            <person name="Credille B.C."/>
        </authorList>
    </citation>
    <scope>NUCLEOTIDE SEQUENCE [LARGE SCALE GENOMIC DNA]</scope>
    <source>
        <strain evidence="4 7">UGA-R5-128-1</strain>
        <strain evidence="3 8">UGA-R7-163-1</strain>
    </source>
</reference>
<dbReference type="Proteomes" id="UP000254031">
    <property type="component" value="Unassembled WGS sequence"/>
</dbReference>
<dbReference type="Proteomes" id="UP000318394">
    <property type="component" value="Unassembled WGS sequence"/>
</dbReference>
<evidence type="ECO:0000313" key="1">
    <source>
        <dbReference type="EMBL" id="STY61415.1"/>
    </source>
</evidence>
<evidence type="ECO:0000313" key="6">
    <source>
        <dbReference type="Proteomes" id="UP000254802"/>
    </source>
</evidence>
<dbReference type="EMBL" id="UGPL01000006">
    <property type="protein sequence ID" value="STY67498.1"/>
    <property type="molecule type" value="Genomic_DNA"/>
</dbReference>
<dbReference type="EMBL" id="VAJI01000031">
    <property type="protein sequence ID" value="TRB35349.1"/>
    <property type="molecule type" value="Genomic_DNA"/>
</dbReference>
<evidence type="ECO:0000313" key="8">
    <source>
        <dbReference type="Proteomes" id="UP000318394"/>
    </source>
</evidence>
<evidence type="ECO:0000313" key="4">
    <source>
        <dbReference type="EMBL" id="TRB72065.1"/>
    </source>
</evidence>
<accession>A0A248ZZV4</accession>
<dbReference type="EMBL" id="VAJB01000043">
    <property type="protein sequence ID" value="TRB72065.1"/>
    <property type="molecule type" value="Genomic_DNA"/>
</dbReference>
<dbReference type="Proteomes" id="UP000315164">
    <property type="component" value="Unassembled WGS sequence"/>
</dbReference>
<evidence type="ECO:0000313" key="2">
    <source>
        <dbReference type="EMBL" id="STY67498.1"/>
    </source>
</evidence>
<name>A0A248ZZV4_MANHA</name>
<keyword evidence="8" id="KW-1185">Reference proteome</keyword>
<dbReference type="GeneID" id="67369131"/>
<organism evidence="4 7">
    <name type="scientific">Mannheimia haemolytica</name>
    <name type="common">Pasteurella haemolytica</name>
    <dbReference type="NCBI Taxonomy" id="75985"/>
    <lineage>
        <taxon>Bacteria</taxon>
        <taxon>Pseudomonadati</taxon>
        <taxon>Pseudomonadota</taxon>
        <taxon>Gammaproteobacteria</taxon>
        <taxon>Pasteurellales</taxon>
        <taxon>Pasteurellaceae</taxon>
        <taxon>Mannheimia</taxon>
    </lineage>
</organism>
<dbReference type="Pfam" id="PF23842">
    <property type="entry name" value="Phage_tail_terminator_3"/>
    <property type="match status" value="1"/>
</dbReference>
<evidence type="ECO:0000313" key="3">
    <source>
        <dbReference type="EMBL" id="TRB35349.1"/>
    </source>
</evidence>
<dbReference type="Proteomes" id="UP000254802">
    <property type="component" value="Unassembled WGS sequence"/>
</dbReference>
<proteinExistence type="predicted"/>
<dbReference type="AlphaFoldDB" id="A0A248ZZV4"/>
<dbReference type="RefSeq" id="WP_006251224.1">
    <property type="nucleotide sequence ID" value="NZ_CP017484.1"/>
</dbReference>
<dbReference type="EMBL" id="UGPN01000002">
    <property type="protein sequence ID" value="STY61415.1"/>
    <property type="molecule type" value="Genomic_DNA"/>
</dbReference>
<dbReference type="InterPro" id="IPR056950">
    <property type="entry name" value="Phage_tail_terminator_3"/>
</dbReference>